<dbReference type="RefSeq" id="WP_062376234.1">
    <property type="nucleotide sequence ID" value="NZ_LNCD01000148.1"/>
</dbReference>
<dbReference type="PANTHER" id="PTHR43081">
    <property type="entry name" value="ADENYLATE CYCLASE, TERMINAL-DIFFERENTIATION SPECIFIC-RELATED"/>
    <property type="match status" value="1"/>
</dbReference>
<comment type="caution">
    <text evidence="2">The sequence shown here is derived from an EMBL/GenBank/DDBJ whole genome shotgun (WGS) entry which is preliminary data.</text>
</comment>
<dbReference type="GO" id="GO:0006171">
    <property type="term" value="P:cAMP biosynthetic process"/>
    <property type="evidence" value="ECO:0007669"/>
    <property type="project" value="TreeGrafter"/>
</dbReference>
<evidence type="ECO:0000313" key="3">
    <source>
        <dbReference type="Proteomes" id="UP000068164"/>
    </source>
</evidence>
<evidence type="ECO:0000313" key="2">
    <source>
        <dbReference type="EMBL" id="KWV40350.1"/>
    </source>
</evidence>
<dbReference type="OrthoDB" id="4565346at2"/>
<proteinExistence type="predicted"/>
<dbReference type="InterPro" id="IPR001054">
    <property type="entry name" value="A/G_cyclase"/>
</dbReference>
<dbReference type="SUPFAM" id="SSF55073">
    <property type="entry name" value="Nucleotide cyclase"/>
    <property type="match status" value="1"/>
</dbReference>
<dbReference type="CDD" id="cd07302">
    <property type="entry name" value="CHD"/>
    <property type="match status" value="1"/>
</dbReference>
<dbReference type="AlphaFoldDB" id="A0A109J101"/>
<dbReference type="GO" id="GO:0004016">
    <property type="term" value="F:adenylate cyclase activity"/>
    <property type="evidence" value="ECO:0007669"/>
    <property type="project" value="UniProtKB-ARBA"/>
</dbReference>
<feature type="domain" description="Guanylate cyclase" evidence="1">
    <location>
        <begin position="219"/>
        <end position="350"/>
    </location>
</feature>
<protein>
    <submittedName>
        <fullName evidence="2">Adenylate cyclase</fullName>
    </submittedName>
</protein>
<dbReference type="EMBL" id="LNCD01000148">
    <property type="protein sequence ID" value="KWV40350.1"/>
    <property type="molecule type" value="Genomic_DNA"/>
</dbReference>
<sequence length="402" mass="43891">MDDRHVIEITTWLMQSGLKGMAEADLLAGFCERCGANGLPVERSVAVMDTLHPVYERRAFRWDSREPIERVSEYGFSGAGAIADNWLRSAFHHLETTGSVEVRRSLSNGDATDFYLLDDLKAAGFTDFIAIAHRFGDGGTIGDIDCFFSHFATRAKDGFSDRDVAVLRDLLPCLALAVKCVTISGVAGTIAKVYLGQDAANQVLHGKITRGQSDRISAALWFSDLANFTHISDTVDPEEIIPMLNDYADAVISSVQEAGGEVLKLMGDGTLAIFKGRRPNEACSAALNARSLLDRRLLDLNAQRRIEGRPVTDVYLGLHLGEVFYGNIGSEDRLDFTVIGPAVNEVSRIVSLCRSLQSRLLMSASFAAIVAPSQMDSLHSIGQHVLRGVNRAQELFTLMPLI</sequence>
<accession>A0A109J101</accession>
<dbReference type="InterPro" id="IPR029787">
    <property type="entry name" value="Nucleotide_cyclase"/>
</dbReference>
<dbReference type="PANTHER" id="PTHR43081:SF11">
    <property type="entry name" value="BLR2264 PROTEIN"/>
    <property type="match status" value="1"/>
</dbReference>
<dbReference type="GO" id="GO:0035556">
    <property type="term" value="P:intracellular signal transduction"/>
    <property type="evidence" value="ECO:0007669"/>
    <property type="project" value="InterPro"/>
</dbReference>
<keyword evidence="3" id="KW-1185">Reference proteome</keyword>
<dbReference type="PROSITE" id="PS50125">
    <property type="entry name" value="GUANYLATE_CYCLASE_2"/>
    <property type="match status" value="1"/>
</dbReference>
<dbReference type="Pfam" id="PF00211">
    <property type="entry name" value="Guanylate_cyc"/>
    <property type="match status" value="1"/>
</dbReference>
<gene>
    <name evidence="2" type="ORF">AS026_25830</name>
</gene>
<dbReference type="InterPro" id="IPR050697">
    <property type="entry name" value="Adenylyl/Guanylyl_Cyclase_3/4"/>
</dbReference>
<dbReference type="SMART" id="SM00044">
    <property type="entry name" value="CYCc"/>
    <property type="match status" value="1"/>
</dbReference>
<dbReference type="Gene3D" id="3.30.70.1230">
    <property type="entry name" value="Nucleotide cyclase"/>
    <property type="match status" value="1"/>
</dbReference>
<organism evidence="2 3">
    <name type="scientific">Rhizobium altiplani</name>
    <dbReference type="NCBI Taxonomy" id="1864509"/>
    <lineage>
        <taxon>Bacteria</taxon>
        <taxon>Pseudomonadati</taxon>
        <taxon>Pseudomonadota</taxon>
        <taxon>Alphaproteobacteria</taxon>
        <taxon>Hyphomicrobiales</taxon>
        <taxon>Rhizobiaceae</taxon>
        <taxon>Rhizobium/Agrobacterium group</taxon>
        <taxon>Rhizobium</taxon>
    </lineage>
</organism>
<dbReference type="Proteomes" id="UP000068164">
    <property type="component" value="Unassembled WGS sequence"/>
</dbReference>
<reference evidence="2 3" key="1">
    <citation type="submission" date="2015-11" db="EMBL/GenBank/DDBJ databases">
        <title>Draft Genome Sequence of the Strain BR 10423 (Rhizobium sp.) isolated from nodules of Mimosa pudica.</title>
        <authorList>
            <person name="Barauna A.C."/>
            <person name="Zilli J.E."/>
            <person name="Simoes-Araujo J.L."/>
            <person name="Reis V.M."/>
            <person name="James E.K."/>
            <person name="Reis F.B.Jr."/>
            <person name="Rouws L.F."/>
            <person name="Passos S.R."/>
            <person name="Gois S.R."/>
        </authorList>
    </citation>
    <scope>NUCLEOTIDE SEQUENCE [LARGE SCALE GENOMIC DNA]</scope>
    <source>
        <strain evidence="2 3">BR10423</strain>
    </source>
</reference>
<name>A0A109J101_9HYPH</name>
<evidence type="ECO:0000259" key="1">
    <source>
        <dbReference type="PROSITE" id="PS50125"/>
    </source>
</evidence>